<evidence type="ECO:0000313" key="2">
    <source>
        <dbReference type="Proteomes" id="UP000297540"/>
    </source>
</evidence>
<dbReference type="Proteomes" id="UP000297540">
    <property type="component" value="Unassembled WGS sequence"/>
</dbReference>
<protein>
    <submittedName>
        <fullName evidence="1">Uncharacterized protein</fullName>
    </submittedName>
</protein>
<organism evidence="1 2">
    <name type="scientific">Mucilaginibacter psychrotolerans</name>
    <dbReference type="NCBI Taxonomy" id="1524096"/>
    <lineage>
        <taxon>Bacteria</taxon>
        <taxon>Pseudomonadati</taxon>
        <taxon>Bacteroidota</taxon>
        <taxon>Sphingobacteriia</taxon>
        <taxon>Sphingobacteriales</taxon>
        <taxon>Sphingobacteriaceae</taxon>
        <taxon>Mucilaginibacter</taxon>
    </lineage>
</organism>
<name>A0A4Y8SH03_9SPHI</name>
<dbReference type="RefSeq" id="WP_133230696.1">
    <property type="nucleotide sequence ID" value="NZ_SOZE01000009.1"/>
</dbReference>
<dbReference type="EMBL" id="SOZE01000009">
    <property type="protein sequence ID" value="TFF37696.1"/>
    <property type="molecule type" value="Genomic_DNA"/>
</dbReference>
<sequence>MAIGEDKSNLKAHQKDKDLAIIKTAFENGKIEKMSDLEKLSSTKIAFLAGINQGRYASKLFHPEKFSIPEIIRISIVLELDESFILKVIKKQLLKIEMETVLKNKTKYLNR</sequence>
<accession>A0A4Y8SH03</accession>
<dbReference type="OrthoDB" id="1443382at2"/>
<keyword evidence="2" id="KW-1185">Reference proteome</keyword>
<proteinExistence type="predicted"/>
<dbReference type="AlphaFoldDB" id="A0A4Y8SH03"/>
<reference evidence="1 2" key="1">
    <citation type="journal article" date="2017" name="Int. J. Syst. Evol. Microbiol.">
        <title>Mucilaginibacterpsychrotolerans sp. nov., isolated from peatlands.</title>
        <authorList>
            <person name="Deng Y."/>
            <person name="Shen L."/>
            <person name="Xu B."/>
            <person name="Liu Y."/>
            <person name="Gu Z."/>
            <person name="Liu H."/>
            <person name="Zhou Y."/>
        </authorList>
    </citation>
    <scope>NUCLEOTIDE SEQUENCE [LARGE SCALE GENOMIC DNA]</scope>
    <source>
        <strain evidence="1 2">NH7-4</strain>
    </source>
</reference>
<evidence type="ECO:0000313" key="1">
    <source>
        <dbReference type="EMBL" id="TFF37696.1"/>
    </source>
</evidence>
<comment type="caution">
    <text evidence="1">The sequence shown here is derived from an EMBL/GenBank/DDBJ whole genome shotgun (WGS) entry which is preliminary data.</text>
</comment>
<gene>
    <name evidence="1" type="ORF">E2R66_11045</name>
</gene>